<feature type="compositionally biased region" description="Low complexity" evidence="1">
    <location>
        <begin position="828"/>
        <end position="840"/>
    </location>
</feature>
<dbReference type="SUPFAM" id="SSF57625">
    <property type="entry name" value="Invertebrate chitin-binding proteins"/>
    <property type="match status" value="1"/>
</dbReference>
<feature type="chain" id="PRO_5036457060" evidence="2">
    <location>
        <begin position="23"/>
        <end position="1497"/>
    </location>
</feature>
<dbReference type="EMBL" id="BMAO01031677">
    <property type="protein sequence ID" value="GFQ76947.1"/>
    <property type="molecule type" value="Genomic_DNA"/>
</dbReference>
<dbReference type="InterPro" id="IPR002557">
    <property type="entry name" value="Chitin-bd_dom"/>
</dbReference>
<reference evidence="4" key="1">
    <citation type="submission" date="2020-07" db="EMBL/GenBank/DDBJ databases">
        <title>Multicomponent nature underlies the extraordinary mechanical properties of spider dragline silk.</title>
        <authorList>
            <person name="Kono N."/>
            <person name="Nakamura H."/>
            <person name="Mori M."/>
            <person name="Yoshida Y."/>
            <person name="Ohtoshi R."/>
            <person name="Malay A.D."/>
            <person name="Moran D.A.P."/>
            <person name="Tomita M."/>
            <person name="Numata K."/>
            <person name="Arakawa K."/>
        </authorList>
    </citation>
    <scope>NUCLEOTIDE SEQUENCE</scope>
</reference>
<sequence>MGLLKASIPLLTLACLIYLSNGSAIKDPNYQASDSSPSSSRTFGVKTVTRQTIHSNDGVVTRVFKHTKVQTGTSLPQQGSEKQNFHTSGQDDTVHGLLPADDAKPLHFGARLGSNTKRFECNVKGGCSTQVSTSGGNVFGGFEDPNQGIHQGGQSVQDTVHKDEGQNVYSNVEQKAVDNVQKPFPYEEQQQHQEPFVDQNSPQHQGSFSNQDQHQGPFSNHGQQEQSSFVDQQQHQDSFSGQDQQQQQGPFSNQGQDQHQIFDSDQGQQQVEDVLGNDFDSQYEDAFGKVAQVNGVVSEPHIPVIDPEFPEQGQSQIDFDAGNVAPFQQVSDFSQQQQVNQGQTSVSSGVNENFVFAEQQRQSNVQDGADKFIPAVVDQQNEADVFNQERFHQQDGGAQNFEGPNRDFGFDQGSTFRQQFVPQSQVSNENTYDYQDEGEQFYQDPIEALRYSVPGSPGEDYPILYKVPETPFQCDQQQFPAGIYGDIDAQCQVFHFCKESGGQDSFLCPNGTVFNQQYFVCDWWYNYNCSDTPSFYNLNAQLYWDFDSFEPTQIQTGSGITSAENQFDNSGEFHSQVTTNNYAGSRPDYVQQQSQFTQSNNQQVHSTSSYQKTSNFGPSRQQVNFESSQQQISNFGSSHQQLSGFRSPVEEHNLNSFIEKPQDVGLVQGNDGSSFTQQKDSVQQAFDNVDGQNLNTHSEQQIGDSYFNNKLAPNVPLTVTQPDAFSQTQTDSFDFQSERRTGGPDGASFGQSLESVNSGEFSGKQQHSSLAPSVSSDTRKEWKPDYKSETHYPEQNEHVEGHVDDQHQFQSNQELLKETTGKVSPDQGNSESSSSSLGGSVFTQTNVFTEDADRLDKQNLNIPQTEIQQKAVEFPSELSGKSEESKKIDSSLESHTETFPVEGFSTETPQDVVQQQKQFDSFQDNISFRRQALLPTLTQNRVADNKGVQVFVENSQQAINQPNSFEEVLIPEMFPEVDEDSQSARDSDDSGIVKKNEGKNVFEGQRVIGVSDVTQDAIDYDEVLNQFRDRNVAFVDAGNIPQTLKDNQRVVENRPAQVHRISIQQDRNKNENYDLQSQKPNTVQQQNIQVQDIFTIMRGSPNFKQEAVQALNQQRLSFRPYGQNEAPGLNYNLQGGKQIQNSVSNLAAKNEAIHQNLKQEIREQVIFPVEQTQGNKQNPWWNNAQNMENLRPINQQVQQIKNDVQQNSDAGISQSILVKEGPSNYNLNVPTNGHQAQLPNLESFNEPQGDDRPFNENNQNIFQQNQFQNVKGQTQIFSEINQQQFQNSQPQFHNENNQQQFQGNQQQQFHGNQQQQFQSNQQQLFQNNQQQQFQSNQQQQFQGSQPQFHNLNDQINFNNVNNQQQFNNGPLLQNNQPQFHSAINQQPFQNINNQPQQNDIDNQQQFHNVNFEQNAGVKGIQNHSQRQNTDGQNFEENHGVKEFHGQQTFREARNDFNFPRQNPQTINANDAIVYSQNAARAAESSISYNGWKPIVKH</sequence>
<feature type="compositionally biased region" description="Basic and acidic residues" evidence="1">
    <location>
        <begin position="880"/>
        <end position="895"/>
    </location>
</feature>
<dbReference type="Proteomes" id="UP000887116">
    <property type="component" value="Unassembled WGS sequence"/>
</dbReference>
<feature type="domain" description="Chitin-binding type-2" evidence="3">
    <location>
        <begin position="471"/>
        <end position="531"/>
    </location>
</feature>
<keyword evidence="5" id="KW-1185">Reference proteome</keyword>
<feature type="compositionally biased region" description="Polar residues" evidence="1">
    <location>
        <begin position="1223"/>
        <end position="1246"/>
    </location>
</feature>
<feature type="region of interest" description="Disordered" evidence="1">
    <location>
        <begin position="819"/>
        <end position="841"/>
    </location>
</feature>
<protein>
    <submittedName>
        <fullName evidence="4">Chitin-binding type-2 domain-containing protein</fullName>
    </submittedName>
</protein>
<feature type="region of interest" description="Disordered" evidence="1">
    <location>
        <begin position="71"/>
        <end position="90"/>
    </location>
</feature>
<dbReference type="PROSITE" id="PS50940">
    <property type="entry name" value="CHIT_BIND_II"/>
    <property type="match status" value="1"/>
</dbReference>
<evidence type="ECO:0000313" key="5">
    <source>
        <dbReference type="Proteomes" id="UP000887116"/>
    </source>
</evidence>
<organism evidence="4 5">
    <name type="scientific">Trichonephila clavata</name>
    <name type="common">Joro spider</name>
    <name type="synonym">Nephila clavata</name>
    <dbReference type="NCBI Taxonomy" id="2740835"/>
    <lineage>
        <taxon>Eukaryota</taxon>
        <taxon>Metazoa</taxon>
        <taxon>Ecdysozoa</taxon>
        <taxon>Arthropoda</taxon>
        <taxon>Chelicerata</taxon>
        <taxon>Arachnida</taxon>
        <taxon>Araneae</taxon>
        <taxon>Araneomorphae</taxon>
        <taxon>Entelegynae</taxon>
        <taxon>Araneoidea</taxon>
        <taxon>Nephilidae</taxon>
        <taxon>Trichonephila</taxon>
    </lineage>
</organism>
<dbReference type="Gene3D" id="2.170.140.10">
    <property type="entry name" value="Chitin binding domain"/>
    <property type="match status" value="1"/>
</dbReference>
<name>A0A8X6FDY1_TRICU</name>
<feature type="region of interest" description="Disordered" evidence="1">
    <location>
        <begin position="593"/>
        <end position="646"/>
    </location>
</feature>
<feature type="compositionally biased region" description="Polar residues" evidence="1">
    <location>
        <begin position="198"/>
        <end position="222"/>
    </location>
</feature>
<gene>
    <name evidence="4" type="primary">AVEN_40642_1</name>
    <name evidence="4" type="ORF">TNCT_2941</name>
</gene>
<comment type="caution">
    <text evidence="4">The sequence shown here is derived from an EMBL/GenBank/DDBJ whole genome shotgun (WGS) entry which is preliminary data.</text>
</comment>
<dbReference type="InterPro" id="IPR036508">
    <property type="entry name" value="Chitin-bd_dom_sf"/>
</dbReference>
<dbReference type="Pfam" id="PF01607">
    <property type="entry name" value="CBM_14"/>
    <property type="match status" value="1"/>
</dbReference>
<dbReference type="OrthoDB" id="6432767at2759"/>
<feature type="compositionally biased region" description="Polar residues" evidence="1">
    <location>
        <begin position="749"/>
        <end position="776"/>
    </location>
</feature>
<feature type="region of interest" description="Disordered" evidence="1">
    <location>
        <begin position="862"/>
        <end position="895"/>
    </location>
</feature>
<keyword evidence="2" id="KW-0732">Signal</keyword>
<feature type="compositionally biased region" description="Low complexity" evidence="1">
    <location>
        <begin position="223"/>
        <end position="258"/>
    </location>
</feature>
<feature type="region of interest" description="Disordered" evidence="1">
    <location>
        <begin position="729"/>
        <end position="788"/>
    </location>
</feature>
<feature type="region of interest" description="Disordered" evidence="1">
    <location>
        <begin position="1223"/>
        <end position="1257"/>
    </location>
</feature>
<feature type="signal peptide" evidence="2">
    <location>
        <begin position="1"/>
        <end position="22"/>
    </location>
</feature>
<evidence type="ECO:0000259" key="3">
    <source>
        <dbReference type="PROSITE" id="PS50940"/>
    </source>
</evidence>
<dbReference type="GO" id="GO:0005576">
    <property type="term" value="C:extracellular region"/>
    <property type="evidence" value="ECO:0007669"/>
    <property type="project" value="InterPro"/>
</dbReference>
<proteinExistence type="predicted"/>
<feature type="region of interest" description="Disordered" evidence="1">
    <location>
        <begin position="188"/>
        <end position="268"/>
    </location>
</feature>
<feature type="compositionally biased region" description="Low complexity" evidence="1">
    <location>
        <begin position="593"/>
        <end position="603"/>
    </location>
</feature>
<evidence type="ECO:0000256" key="2">
    <source>
        <dbReference type="SAM" id="SignalP"/>
    </source>
</evidence>
<feature type="compositionally biased region" description="Basic and acidic residues" evidence="1">
    <location>
        <begin position="777"/>
        <end position="788"/>
    </location>
</feature>
<dbReference type="GO" id="GO:0008061">
    <property type="term" value="F:chitin binding"/>
    <property type="evidence" value="ECO:0007669"/>
    <property type="project" value="InterPro"/>
</dbReference>
<feature type="compositionally biased region" description="Polar residues" evidence="1">
    <location>
        <begin position="259"/>
        <end position="268"/>
    </location>
</feature>
<feature type="region of interest" description="Disordered" evidence="1">
    <location>
        <begin position="1295"/>
        <end position="1352"/>
    </location>
</feature>
<accession>A0A8X6FDY1</accession>
<evidence type="ECO:0000256" key="1">
    <source>
        <dbReference type="SAM" id="MobiDB-lite"/>
    </source>
</evidence>
<evidence type="ECO:0000313" key="4">
    <source>
        <dbReference type="EMBL" id="GFQ76947.1"/>
    </source>
</evidence>
<feature type="compositionally biased region" description="Polar residues" evidence="1">
    <location>
        <begin position="604"/>
        <end position="644"/>
    </location>
</feature>